<name>A0ABS5KQU9_9ACTN</name>
<dbReference type="SUPFAM" id="SSF54427">
    <property type="entry name" value="NTF2-like"/>
    <property type="match status" value="1"/>
</dbReference>
<dbReference type="Pfam" id="PF12680">
    <property type="entry name" value="SnoaL_2"/>
    <property type="match status" value="1"/>
</dbReference>
<dbReference type="EMBL" id="JAAFYZ010000048">
    <property type="protein sequence ID" value="MBS2548423.1"/>
    <property type="molecule type" value="Genomic_DNA"/>
</dbReference>
<protein>
    <submittedName>
        <fullName evidence="2">Nuclear transport factor 2 family protein</fullName>
    </submittedName>
</protein>
<dbReference type="Gene3D" id="3.10.450.50">
    <property type="match status" value="1"/>
</dbReference>
<keyword evidence="3" id="KW-1185">Reference proteome</keyword>
<dbReference type="Proteomes" id="UP000730482">
    <property type="component" value="Unassembled WGS sequence"/>
</dbReference>
<dbReference type="InterPro" id="IPR032710">
    <property type="entry name" value="NTF2-like_dom_sf"/>
</dbReference>
<accession>A0ABS5KQU9</accession>
<evidence type="ECO:0000313" key="2">
    <source>
        <dbReference type="EMBL" id="MBS2548423.1"/>
    </source>
</evidence>
<dbReference type="RefSeq" id="WP_212010009.1">
    <property type="nucleotide sequence ID" value="NZ_JAAFYZ010000048.1"/>
</dbReference>
<organism evidence="2 3">
    <name type="scientific">Catenulispora pinistramenti</name>
    <dbReference type="NCBI Taxonomy" id="2705254"/>
    <lineage>
        <taxon>Bacteria</taxon>
        <taxon>Bacillati</taxon>
        <taxon>Actinomycetota</taxon>
        <taxon>Actinomycetes</taxon>
        <taxon>Catenulisporales</taxon>
        <taxon>Catenulisporaceae</taxon>
        <taxon>Catenulispora</taxon>
    </lineage>
</organism>
<sequence length="126" mass="13041">MFTSVTDPAKLPILFQDALNAGAVEDVLALFAPGAGMRTVAGEIISGDDALRAEISGTVAAGGKLTNVQRHTLLGADTALLVTAWTMEIDGPEGQRITATGTTANIARQDADGDWRFTMLNPLGTA</sequence>
<gene>
    <name evidence="2" type="ORF">KGQ19_16270</name>
</gene>
<evidence type="ECO:0000259" key="1">
    <source>
        <dbReference type="Pfam" id="PF12680"/>
    </source>
</evidence>
<dbReference type="InterPro" id="IPR037401">
    <property type="entry name" value="SnoaL-like"/>
</dbReference>
<comment type="caution">
    <text evidence="2">The sequence shown here is derived from an EMBL/GenBank/DDBJ whole genome shotgun (WGS) entry which is preliminary data.</text>
</comment>
<proteinExistence type="predicted"/>
<reference evidence="2 3" key="1">
    <citation type="submission" date="2020-02" db="EMBL/GenBank/DDBJ databases">
        <title>Acidophilic actinobacteria isolated from forest soil.</title>
        <authorList>
            <person name="Golinska P."/>
        </authorList>
    </citation>
    <scope>NUCLEOTIDE SEQUENCE [LARGE SCALE GENOMIC DNA]</scope>
    <source>
        <strain evidence="2 3">NL8</strain>
    </source>
</reference>
<feature type="domain" description="SnoaL-like" evidence="1">
    <location>
        <begin position="15"/>
        <end position="103"/>
    </location>
</feature>
<evidence type="ECO:0000313" key="3">
    <source>
        <dbReference type="Proteomes" id="UP000730482"/>
    </source>
</evidence>